<dbReference type="GO" id="GO:1990481">
    <property type="term" value="P:mRNA pseudouridine synthesis"/>
    <property type="evidence" value="ECO:0007669"/>
    <property type="project" value="TreeGrafter"/>
</dbReference>
<evidence type="ECO:0000313" key="9">
    <source>
        <dbReference type="EMBL" id="KAF7770381.1"/>
    </source>
</evidence>
<dbReference type="InterPro" id="IPR020095">
    <property type="entry name" value="PsdUridine_synth_TruA_C"/>
</dbReference>
<comment type="caution">
    <text evidence="9">The sequence shown here is derived from an EMBL/GenBank/DDBJ whole genome shotgun (WGS) entry which is preliminary data.</text>
</comment>
<dbReference type="PANTHER" id="PTHR11142:SF4">
    <property type="entry name" value="PSEUDOURIDYLATE SYNTHASE 1 HOMOLOG"/>
    <property type="match status" value="1"/>
</dbReference>
<evidence type="ECO:0000256" key="7">
    <source>
        <dbReference type="SAM" id="MobiDB-lite"/>
    </source>
</evidence>
<dbReference type="CDD" id="cd02568">
    <property type="entry name" value="PseudoU_synth_PUS1_PUS2"/>
    <property type="match status" value="1"/>
</dbReference>
<dbReference type="NCBIfam" id="TIGR00071">
    <property type="entry name" value="hisT_truA"/>
    <property type="match status" value="1"/>
</dbReference>
<dbReference type="Gene3D" id="3.30.70.660">
    <property type="entry name" value="Pseudouridine synthase I, catalytic domain, C-terminal subdomain"/>
    <property type="match status" value="1"/>
</dbReference>
<dbReference type="InterPro" id="IPR020094">
    <property type="entry name" value="TruA/RsuA/RluB/E/F_N"/>
</dbReference>
<dbReference type="GO" id="GO:0005634">
    <property type="term" value="C:nucleus"/>
    <property type="evidence" value="ECO:0007669"/>
    <property type="project" value="TreeGrafter"/>
</dbReference>
<feature type="region of interest" description="Disordered" evidence="7">
    <location>
        <begin position="1"/>
        <end position="100"/>
    </location>
</feature>
<proteinExistence type="inferred from homology"/>
<feature type="compositionally biased region" description="Acidic residues" evidence="7">
    <location>
        <begin position="522"/>
        <end position="536"/>
    </location>
</feature>
<evidence type="ECO:0000256" key="4">
    <source>
        <dbReference type="ARBA" id="ARBA00036943"/>
    </source>
</evidence>
<feature type="compositionally biased region" description="Basic and acidic residues" evidence="7">
    <location>
        <begin position="537"/>
        <end position="550"/>
    </location>
</feature>
<dbReference type="Pfam" id="PF01416">
    <property type="entry name" value="PseudoU_synth_1"/>
    <property type="match status" value="1"/>
</dbReference>
<accession>A0A8H7C915</accession>
<dbReference type="InterPro" id="IPR041708">
    <property type="entry name" value="PUS1/PUS2-like"/>
</dbReference>
<sequence length="550" mass="62443">MVNPEADIDDRPFKRRRMSLEADSEQRDIMEAVDTDGAQAETVMEGPSTQELHSKNKGKGKDTKKKGRRDRRATSYHKENKGRDSTWEGTETPEGPKLPRLPKRQCALLIGFCGSGYNGMQIQPPPLKTIEGTLFKALVEAGAVSQDNANDPVKVALARAARTDAGVHAAGNIVSLKMIMHVPGIPDLVGRVNELLPPEIRLWGYVRAQNSFNARLACDSRKYTYYFPSYLLIPPKPGSNLHRVLAQHAESLGHNGSILSHSFWDNPNSSKEDDMRRKRAWRVTQDRIADLRTAAQKFIGTHNFHNFTVGRDASDKSNMRHMKSIEIADPVTHGDTEWVSVLFHGQSFMLHQIRKMMSSLVLSCRTNTSPNIVTELYKNPDAFIPKMPSLGLLLEEPIFASYNSRMNTVNEKHKPDSPDYRPMIDFEPYRSQINEFKDQFIYKNMREIEDRDGLFDAWIRMVDNYAGNDLLYLNPEGIIPDVAIIKKGDKRENPFRERRVFDATSFSERDHIKTKLQQAEDGRDEEEDGEDGDGEEEAKLDKKQLAETEG</sequence>
<dbReference type="EMBL" id="JABXXO010000009">
    <property type="protein sequence ID" value="KAF7770381.1"/>
    <property type="molecule type" value="Genomic_DNA"/>
</dbReference>
<evidence type="ECO:0000256" key="6">
    <source>
        <dbReference type="PIRSR" id="PIRSR641708-2"/>
    </source>
</evidence>
<feature type="compositionally biased region" description="Basic and acidic residues" evidence="7">
    <location>
        <begin position="510"/>
        <end position="521"/>
    </location>
</feature>
<dbReference type="GO" id="GO:0009982">
    <property type="term" value="F:pseudouridine synthase activity"/>
    <property type="evidence" value="ECO:0007669"/>
    <property type="project" value="InterPro"/>
</dbReference>
<dbReference type="AlphaFoldDB" id="A0A8H7C915"/>
<feature type="domain" description="Pseudouridine synthase I TruA alpha/beta" evidence="8">
    <location>
        <begin position="294"/>
        <end position="399"/>
    </location>
</feature>
<keyword evidence="3" id="KW-0413">Isomerase</keyword>
<organism evidence="9 10">
    <name type="scientific">Agaricus bisporus var. burnettii</name>
    <dbReference type="NCBI Taxonomy" id="192524"/>
    <lineage>
        <taxon>Eukaryota</taxon>
        <taxon>Fungi</taxon>
        <taxon>Dikarya</taxon>
        <taxon>Basidiomycota</taxon>
        <taxon>Agaricomycotina</taxon>
        <taxon>Agaricomycetes</taxon>
        <taxon>Agaricomycetidae</taxon>
        <taxon>Agaricales</taxon>
        <taxon>Agaricineae</taxon>
        <taxon>Agaricaceae</taxon>
        <taxon>Agaricus</taxon>
    </lineage>
</organism>
<dbReference type="Proteomes" id="UP000629468">
    <property type="component" value="Unassembled WGS sequence"/>
</dbReference>
<dbReference type="HAMAP" id="MF_00171">
    <property type="entry name" value="TruA"/>
    <property type="match status" value="1"/>
</dbReference>
<dbReference type="SUPFAM" id="SSF55120">
    <property type="entry name" value="Pseudouridine synthase"/>
    <property type="match status" value="1"/>
</dbReference>
<feature type="compositionally biased region" description="Basic and acidic residues" evidence="7">
    <location>
        <begin position="18"/>
        <end position="30"/>
    </location>
</feature>
<evidence type="ECO:0000256" key="3">
    <source>
        <dbReference type="ARBA" id="ARBA00023235"/>
    </source>
</evidence>
<dbReference type="Gene3D" id="3.30.70.580">
    <property type="entry name" value="Pseudouridine synthase I, catalytic domain, N-terminal subdomain"/>
    <property type="match status" value="1"/>
</dbReference>
<dbReference type="InterPro" id="IPR020097">
    <property type="entry name" value="PsdUridine_synth_TruA_a/b_dom"/>
</dbReference>
<feature type="region of interest" description="Disordered" evidence="7">
    <location>
        <begin position="510"/>
        <end position="550"/>
    </location>
</feature>
<dbReference type="FunFam" id="3.30.70.580:FF:000002">
    <property type="entry name" value="tRNA pseudouridine synthase"/>
    <property type="match status" value="1"/>
</dbReference>
<protein>
    <recommendedName>
        <fullName evidence="8">Pseudouridine synthase I TruA alpha/beta domain-containing protein</fullName>
    </recommendedName>
</protein>
<comment type="similarity">
    <text evidence="1">Belongs to the tRNA pseudouridine synthase TruA family.</text>
</comment>
<evidence type="ECO:0000256" key="2">
    <source>
        <dbReference type="ARBA" id="ARBA00022694"/>
    </source>
</evidence>
<feature type="active site" description="Nucleophile" evidence="5">
    <location>
        <position position="164"/>
    </location>
</feature>
<dbReference type="InterPro" id="IPR020103">
    <property type="entry name" value="PsdUridine_synth_cat_dom_sf"/>
</dbReference>
<name>A0A8H7C915_AGABI</name>
<keyword evidence="2" id="KW-0819">tRNA processing</keyword>
<evidence type="ECO:0000256" key="1">
    <source>
        <dbReference type="ARBA" id="ARBA00009375"/>
    </source>
</evidence>
<evidence type="ECO:0000313" key="10">
    <source>
        <dbReference type="Proteomes" id="UP000629468"/>
    </source>
</evidence>
<feature type="binding site" evidence="6">
    <location>
        <position position="223"/>
    </location>
    <ligand>
        <name>substrate</name>
    </ligand>
</feature>
<feature type="compositionally biased region" description="Basic residues" evidence="7">
    <location>
        <begin position="55"/>
        <end position="71"/>
    </location>
</feature>
<evidence type="ECO:0000256" key="5">
    <source>
        <dbReference type="PIRSR" id="PIRSR641708-1"/>
    </source>
</evidence>
<dbReference type="PANTHER" id="PTHR11142">
    <property type="entry name" value="PSEUDOURIDYLATE SYNTHASE"/>
    <property type="match status" value="1"/>
</dbReference>
<gene>
    <name evidence="9" type="ORF">Agabi119p4_6355</name>
</gene>
<dbReference type="GO" id="GO:0031119">
    <property type="term" value="P:tRNA pseudouridine synthesis"/>
    <property type="evidence" value="ECO:0007669"/>
    <property type="project" value="InterPro"/>
</dbReference>
<reference evidence="9 10" key="1">
    <citation type="journal article" name="Sci. Rep.">
        <title>Telomere-to-telomere assembled and centromere annotated genomes of the two main subspecies of the button mushroom Agaricus bisporus reveal especially polymorphic chromosome ends.</title>
        <authorList>
            <person name="Sonnenberg A.S.M."/>
            <person name="Sedaghat-Telgerd N."/>
            <person name="Lavrijssen B."/>
            <person name="Ohm R.A."/>
            <person name="Hendrickx P.M."/>
            <person name="Scholtmeijer K."/>
            <person name="Baars J.J.P."/>
            <person name="van Peer A."/>
        </authorList>
    </citation>
    <scope>NUCLEOTIDE SEQUENCE [LARGE SCALE GENOMIC DNA]</scope>
    <source>
        <strain evidence="9 10">H119_p4</strain>
    </source>
</reference>
<dbReference type="GO" id="GO:0003723">
    <property type="term" value="F:RNA binding"/>
    <property type="evidence" value="ECO:0007669"/>
    <property type="project" value="InterPro"/>
</dbReference>
<comment type="catalytic activity">
    <reaction evidence="4">
        <text>a uridine in tRNA = a pseudouridine in tRNA</text>
        <dbReference type="Rhea" id="RHEA:54572"/>
        <dbReference type="Rhea" id="RHEA-COMP:13339"/>
        <dbReference type="Rhea" id="RHEA-COMP:13934"/>
        <dbReference type="ChEBI" id="CHEBI:65314"/>
        <dbReference type="ChEBI" id="CHEBI:65315"/>
    </reaction>
</comment>
<feature type="compositionally biased region" description="Basic and acidic residues" evidence="7">
    <location>
        <begin position="72"/>
        <end position="86"/>
    </location>
</feature>
<evidence type="ECO:0000259" key="8">
    <source>
        <dbReference type="Pfam" id="PF01416"/>
    </source>
</evidence>
<dbReference type="InterPro" id="IPR001406">
    <property type="entry name" value="PsdUridine_synth_TruA"/>
</dbReference>